<feature type="binding site" description="in other chain" evidence="8">
    <location>
        <begin position="38"/>
        <end position="41"/>
    </location>
    <ligand>
        <name>IMP</name>
        <dbReference type="ChEBI" id="CHEBI:58053"/>
        <note>ligand shared between dimeric partners</note>
    </ligand>
</feature>
<feature type="binding site" evidence="8">
    <location>
        <position position="40"/>
    </location>
    <ligand>
        <name>Mg(2+)</name>
        <dbReference type="ChEBI" id="CHEBI:18420"/>
    </ligand>
</feature>
<accession>A0A0X3AQR0</accession>
<name>A0A0X3AQR0_9FLAO</name>
<comment type="function">
    <text evidence="8">Plays an important role in the de novo pathway of purine nucleotide biosynthesis. Catalyzes the first committed step in the biosynthesis of AMP from IMP.</text>
</comment>
<evidence type="ECO:0000256" key="6">
    <source>
        <dbReference type="ARBA" id="ARBA00022842"/>
    </source>
</evidence>
<dbReference type="STRING" id="1586267.GCA_001418685_01559"/>
<dbReference type="FunFam" id="3.90.170.10:FF:000001">
    <property type="entry name" value="Adenylosuccinate synthetase"/>
    <property type="match status" value="1"/>
</dbReference>
<dbReference type="GO" id="GO:0046040">
    <property type="term" value="P:IMP metabolic process"/>
    <property type="evidence" value="ECO:0007669"/>
    <property type="project" value="TreeGrafter"/>
</dbReference>
<feature type="binding site" description="in other chain" evidence="8">
    <location>
        <position position="238"/>
    </location>
    <ligand>
        <name>IMP</name>
        <dbReference type="ChEBI" id="CHEBI:58053"/>
        <note>ligand shared between dimeric partners</note>
    </ligand>
</feature>
<organism evidence="11 12">
    <name type="scientific">Apibacter mensalis</name>
    <dbReference type="NCBI Taxonomy" id="1586267"/>
    <lineage>
        <taxon>Bacteria</taxon>
        <taxon>Pseudomonadati</taxon>
        <taxon>Bacteroidota</taxon>
        <taxon>Flavobacteriia</taxon>
        <taxon>Flavobacteriales</taxon>
        <taxon>Weeksellaceae</taxon>
        <taxon>Apibacter</taxon>
    </lineage>
</organism>
<dbReference type="EMBL" id="FCOR01000009">
    <property type="protein sequence ID" value="CVK16696.1"/>
    <property type="molecule type" value="Genomic_DNA"/>
</dbReference>
<dbReference type="UniPathway" id="UPA00075">
    <property type="reaction ID" value="UER00335"/>
</dbReference>
<feature type="binding site" evidence="8">
    <location>
        <begin position="330"/>
        <end position="332"/>
    </location>
    <ligand>
        <name>GTP</name>
        <dbReference type="ChEBI" id="CHEBI:37565"/>
    </ligand>
</feature>
<evidence type="ECO:0000256" key="5">
    <source>
        <dbReference type="ARBA" id="ARBA00022755"/>
    </source>
</evidence>
<proteinExistence type="inferred from homology"/>
<dbReference type="GO" id="GO:0004019">
    <property type="term" value="F:adenylosuccinate synthase activity"/>
    <property type="evidence" value="ECO:0007669"/>
    <property type="project" value="UniProtKB-UniRule"/>
</dbReference>
<comment type="catalytic activity">
    <reaction evidence="8 10">
        <text>IMP + L-aspartate + GTP = N(6)-(1,2-dicarboxyethyl)-AMP + GDP + phosphate + 2 H(+)</text>
        <dbReference type="Rhea" id="RHEA:15753"/>
        <dbReference type="ChEBI" id="CHEBI:15378"/>
        <dbReference type="ChEBI" id="CHEBI:29991"/>
        <dbReference type="ChEBI" id="CHEBI:37565"/>
        <dbReference type="ChEBI" id="CHEBI:43474"/>
        <dbReference type="ChEBI" id="CHEBI:57567"/>
        <dbReference type="ChEBI" id="CHEBI:58053"/>
        <dbReference type="ChEBI" id="CHEBI:58189"/>
        <dbReference type="EC" id="6.3.4.4"/>
    </reaction>
</comment>
<evidence type="ECO:0000313" key="12">
    <source>
        <dbReference type="Proteomes" id="UP000182761"/>
    </source>
</evidence>
<dbReference type="Gene3D" id="3.90.170.10">
    <property type="entry name" value="Adenylosuccinate Synthetase, subunit A, domain 3"/>
    <property type="match status" value="1"/>
</dbReference>
<dbReference type="RefSeq" id="WP_055425883.1">
    <property type="nucleotide sequence ID" value="NZ_FCOR01000009.1"/>
</dbReference>
<dbReference type="InterPro" id="IPR042111">
    <property type="entry name" value="Adenylosuccinate_synth_dom3"/>
</dbReference>
<evidence type="ECO:0000256" key="8">
    <source>
        <dbReference type="HAMAP-Rule" id="MF_00011"/>
    </source>
</evidence>
<feature type="binding site" description="in other chain" evidence="8">
    <location>
        <position position="223"/>
    </location>
    <ligand>
        <name>IMP</name>
        <dbReference type="ChEBI" id="CHEBI:58053"/>
        <note>ligand shared between dimeric partners</note>
    </ligand>
</feature>
<dbReference type="InterPro" id="IPR042109">
    <property type="entry name" value="Adenylosuccinate_synth_dom1"/>
</dbReference>
<feature type="active site" description="Proton donor" evidence="8">
    <location>
        <position position="41"/>
    </location>
</feature>
<keyword evidence="12" id="KW-1185">Reference proteome</keyword>
<keyword evidence="8" id="KW-0963">Cytoplasm</keyword>
<dbReference type="OrthoDB" id="9807553at2"/>
<feature type="binding site" description="in other chain" evidence="8">
    <location>
        <begin position="13"/>
        <end position="16"/>
    </location>
    <ligand>
        <name>IMP</name>
        <dbReference type="ChEBI" id="CHEBI:58053"/>
        <note>ligand shared between dimeric partners</note>
    </ligand>
</feature>
<dbReference type="InterPro" id="IPR027417">
    <property type="entry name" value="P-loop_NTPase"/>
</dbReference>
<protein>
    <recommendedName>
        <fullName evidence="8 10">Adenylosuccinate synthetase</fullName>
        <shortName evidence="8">AMPSase</shortName>
        <shortName evidence="8">AdSS</shortName>
        <ecNumber evidence="8 10">6.3.4.4</ecNumber>
    </recommendedName>
    <alternativeName>
        <fullName evidence="8">IMP--aspartate ligase</fullName>
    </alternativeName>
</protein>
<dbReference type="PANTHER" id="PTHR11846:SF0">
    <property type="entry name" value="ADENYLOSUCCINATE SYNTHETASE"/>
    <property type="match status" value="1"/>
</dbReference>
<keyword evidence="5 8" id="KW-0658">Purine biosynthesis</keyword>
<feature type="binding site" evidence="8">
    <location>
        <begin position="413"/>
        <end position="415"/>
    </location>
    <ligand>
        <name>GTP</name>
        <dbReference type="ChEBI" id="CHEBI:37565"/>
    </ligand>
</feature>
<dbReference type="InterPro" id="IPR018220">
    <property type="entry name" value="Adenylosuccin_syn_GTP-bd"/>
</dbReference>
<evidence type="ECO:0000256" key="2">
    <source>
        <dbReference type="ARBA" id="ARBA00022598"/>
    </source>
</evidence>
<dbReference type="FunFam" id="1.10.300.10:FF:000001">
    <property type="entry name" value="Adenylosuccinate synthetase"/>
    <property type="match status" value="1"/>
</dbReference>
<feature type="binding site" description="in other chain" evidence="8">
    <location>
        <position position="302"/>
    </location>
    <ligand>
        <name>IMP</name>
        <dbReference type="ChEBI" id="CHEBI:58053"/>
        <note>ligand shared between dimeric partners</note>
    </ligand>
</feature>
<dbReference type="Pfam" id="PF00709">
    <property type="entry name" value="Adenylsucc_synt"/>
    <property type="match status" value="1"/>
</dbReference>
<dbReference type="NCBIfam" id="NF002223">
    <property type="entry name" value="PRK01117.1"/>
    <property type="match status" value="1"/>
</dbReference>
<feature type="active site" evidence="9">
    <location>
        <position position="139"/>
    </location>
</feature>
<dbReference type="SMART" id="SM00788">
    <property type="entry name" value="Adenylsucc_synt"/>
    <property type="match status" value="1"/>
</dbReference>
<feature type="binding site" evidence="8">
    <location>
        <position position="13"/>
    </location>
    <ligand>
        <name>Mg(2+)</name>
        <dbReference type="ChEBI" id="CHEBI:18420"/>
    </ligand>
</feature>
<evidence type="ECO:0000313" key="11">
    <source>
        <dbReference type="EMBL" id="CVK16696.1"/>
    </source>
</evidence>
<dbReference type="InterPro" id="IPR042110">
    <property type="entry name" value="Adenylosuccinate_synth_dom2"/>
</dbReference>
<feature type="binding site" evidence="8">
    <location>
        <begin position="12"/>
        <end position="18"/>
    </location>
    <ligand>
        <name>GTP</name>
        <dbReference type="ChEBI" id="CHEBI:37565"/>
    </ligand>
</feature>
<evidence type="ECO:0000256" key="9">
    <source>
        <dbReference type="PROSITE-ProRule" id="PRU10134"/>
    </source>
</evidence>
<feature type="binding site" evidence="8">
    <location>
        <position position="304"/>
    </location>
    <ligand>
        <name>GTP</name>
        <dbReference type="ChEBI" id="CHEBI:37565"/>
    </ligand>
</feature>
<dbReference type="HAMAP" id="MF_00011">
    <property type="entry name" value="Adenylosucc_synth"/>
    <property type="match status" value="1"/>
</dbReference>
<sequence>MSTYVVVGLQWGDEGKGKITDVLAEKSDYVIRYQGGNNAGHTVYVGEDKFVLHLLPSGVLQCKGKCILGNGVVVNPQAFFNEIEQIEKRRLSVNHVFISSRAHIIMPYHILLDTYREEFAGSPQIGTTKRGIGPCYEDKVARSGIRAIDLLNPDVLKAKINENLVVKNALFQKLFDKEPLKFEDIYTKYLEYGMKLKNRIIDSEYEINKAIKDDKNVLFEGAQALMLDIDFGTYPYVTSSSPTTGGSTVGAGVPPTSLKNLIGVSKAYCTRVGNGAFPTELENETGDLIRKIGNEYGASTGRPRRCGWLDLVALRYSCIINGITHLVITKLDVLTNFDKIKVGIAYRTLEGKVKDIFPSSIEELSTYEVIYQELDGWKEDISNVKSHEDLPISARKYLQFIEDFLGVQIYLVSVGPERSQNIIMSNLN</sequence>
<keyword evidence="3 8" id="KW-0479">Metal-binding</keyword>
<dbReference type="Proteomes" id="UP000182761">
    <property type="component" value="Unassembled WGS sequence"/>
</dbReference>
<dbReference type="InterPro" id="IPR001114">
    <property type="entry name" value="Adenylosuccinate_synthetase"/>
</dbReference>
<keyword evidence="7 8" id="KW-0342">GTP-binding</keyword>
<dbReference type="AlphaFoldDB" id="A0A0X3AQR0"/>
<keyword evidence="2 8" id="KW-0436">Ligase</keyword>
<comment type="cofactor">
    <cofactor evidence="8">
        <name>Mg(2+)</name>
        <dbReference type="ChEBI" id="CHEBI:18420"/>
    </cofactor>
    <text evidence="8">Binds 1 Mg(2+) ion per subunit.</text>
</comment>
<dbReference type="PROSITE" id="PS00513">
    <property type="entry name" value="ADENYLOSUCCIN_SYN_2"/>
    <property type="match status" value="1"/>
</dbReference>
<keyword evidence="6 8" id="KW-0460">Magnesium</keyword>
<feature type="binding site" description="in other chain" evidence="8">
    <location>
        <position position="128"/>
    </location>
    <ligand>
        <name>IMP</name>
        <dbReference type="ChEBI" id="CHEBI:58053"/>
        <note>ligand shared between dimeric partners</note>
    </ligand>
</feature>
<evidence type="ECO:0000256" key="1">
    <source>
        <dbReference type="ARBA" id="ARBA00011738"/>
    </source>
</evidence>
<dbReference type="CDD" id="cd03108">
    <property type="entry name" value="AdSS"/>
    <property type="match status" value="1"/>
</dbReference>
<dbReference type="PROSITE" id="PS01266">
    <property type="entry name" value="ADENYLOSUCCIN_SYN_1"/>
    <property type="match status" value="1"/>
</dbReference>
<feature type="binding site" evidence="8">
    <location>
        <position position="142"/>
    </location>
    <ligand>
        <name>IMP</name>
        <dbReference type="ChEBI" id="CHEBI:58053"/>
        <note>ligand shared between dimeric partners</note>
    </ligand>
</feature>
<dbReference type="NCBIfam" id="TIGR00184">
    <property type="entry name" value="purA"/>
    <property type="match status" value="1"/>
</dbReference>
<comment type="pathway">
    <text evidence="8 10">Purine metabolism; AMP biosynthesis via de novo pathway; AMP from IMP: step 1/2.</text>
</comment>
<dbReference type="SUPFAM" id="SSF52540">
    <property type="entry name" value="P-loop containing nucleoside triphosphate hydrolases"/>
    <property type="match status" value="1"/>
</dbReference>
<evidence type="ECO:0000256" key="3">
    <source>
        <dbReference type="ARBA" id="ARBA00022723"/>
    </source>
</evidence>
<evidence type="ECO:0000256" key="7">
    <source>
        <dbReference type="ARBA" id="ARBA00023134"/>
    </source>
</evidence>
<reference evidence="11 12" key="1">
    <citation type="submission" date="2016-01" db="EMBL/GenBank/DDBJ databases">
        <authorList>
            <person name="McClelland M."/>
            <person name="Jain A."/>
            <person name="Saraogi P."/>
            <person name="Mendelson R."/>
            <person name="Westerman R."/>
            <person name="SanMiguel P."/>
            <person name="Csonka L."/>
        </authorList>
    </citation>
    <scope>NUCLEOTIDE SEQUENCE [LARGE SCALE GENOMIC DNA]</scope>
    <source>
        <strain evidence="11 12">R-53146</strain>
    </source>
</reference>
<dbReference type="EC" id="6.3.4.4" evidence="8 10"/>
<evidence type="ECO:0000256" key="4">
    <source>
        <dbReference type="ARBA" id="ARBA00022741"/>
    </source>
</evidence>
<dbReference type="InterPro" id="IPR033128">
    <property type="entry name" value="Adenylosuccin_syn_Lys_AS"/>
</dbReference>
<comment type="similarity">
    <text evidence="8 10">Belongs to the adenylosuccinate synthetase family.</text>
</comment>
<dbReference type="GO" id="GO:0044208">
    <property type="term" value="P:'de novo' AMP biosynthetic process"/>
    <property type="evidence" value="ECO:0007669"/>
    <property type="project" value="UniProtKB-UniRule"/>
</dbReference>
<dbReference type="GO" id="GO:0000287">
    <property type="term" value="F:magnesium ion binding"/>
    <property type="evidence" value="ECO:0007669"/>
    <property type="project" value="UniProtKB-UniRule"/>
</dbReference>
<feature type="binding site" evidence="8">
    <location>
        <begin position="298"/>
        <end position="304"/>
    </location>
    <ligand>
        <name>substrate</name>
    </ligand>
</feature>
<dbReference type="Gene3D" id="1.10.300.10">
    <property type="entry name" value="Adenylosuccinate Synthetase, subunit A, domain 2"/>
    <property type="match status" value="1"/>
</dbReference>
<dbReference type="PANTHER" id="PTHR11846">
    <property type="entry name" value="ADENYLOSUCCINATE SYNTHETASE"/>
    <property type="match status" value="1"/>
</dbReference>
<evidence type="ECO:0000256" key="10">
    <source>
        <dbReference type="RuleBase" id="RU000520"/>
    </source>
</evidence>
<gene>
    <name evidence="8" type="primary">purA</name>
    <name evidence="11" type="ORF">Ga0061079_10986</name>
</gene>
<keyword evidence="4 8" id="KW-0547">Nucleotide-binding</keyword>
<feature type="binding site" evidence="8">
    <location>
        <begin position="40"/>
        <end position="42"/>
    </location>
    <ligand>
        <name>GTP</name>
        <dbReference type="ChEBI" id="CHEBI:37565"/>
    </ligand>
</feature>
<dbReference type="GO" id="GO:0005737">
    <property type="term" value="C:cytoplasm"/>
    <property type="evidence" value="ECO:0007669"/>
    <property type="project" value="UniProtKB-SubCell"/>
</dbReference>
<comment type="subcellular location">
    <subcellularLocation>
        <location evidence="8">Cytoplasm</location>
    </subcellularLocation>
</comment>
<dbReference type="Gene3D" id="3.40.440.10">
    <property type="entry name" value="Adenylosuccinate Synthetase, subunit A, domain 1"/>
    <property type="match status" value="1"/>
</dbReference>
<dbReference type="GO" id="GO:0005525">
    <property type="term" value="F:GTP binding"/>
    <property type="evidence" value="ECO:0007669"/>
    <property type="project" value="UniProtKB-UniRule"/>
</dbReference>
<comment type="subunit">
    <text evidence="1 8">Homodimer.</text>
</comment>
<feature type="active site" description="Proton acceptor" evidence="8">
    <location>
        <position position="13"/>
    </location>
</feature>